<dbReference type="NCBIfam" id="TIGR00254">
    <property type="entry name" value="GGDEF"/>
    <property type="match status" value="1"/>
</dbReference>
<evidence type="ECO:0000256" key="1">
    <source>
        <dbReference type="SAM" id="Phobius"/>
    </source>
</evidence>
<keyword evidence="1" id="KW-0472">Membrane</keyword>
<keyword evidence="4" id="KW-1185">Reference proteome</keyword>
<organism evidence="3 4">
    <name type="scientific">Alitiscatomonas aceti</name>
    <dbReference type="NCBI Taxonomy" id="2981724"/>
    <lineage>
        <taxon>Bacteria</taxon>
        <taxon>Bacillati</taxon>
        <taxon>Bacillota</taxon>
        <taxon>Clostridia</taxon>
        <taxon>Lachnospirales</taxon>
        <taxon>Lachnospiraceae</taxon>
        <taxon>Alitiscatomonas</taxon>
    </lineage>
</organism>
<dbReference type="Gene3D" id="3.30.70.270">
    <property type="match status" value="1"/>
</dbReference>
<reference evidence="3 4" key="1">
    <citation type="journal article" date="2021" name="ISME Commun">
        <title>Automated analysis of genomic sequences facilitates high-throughput and comprehensive description of bacteria.</title>
        <authorList>
            <person name="Hitch T.C.A."/>
        </authorList>
    </citation>
    <scope>NUCLEOTIDE SEQUENCE [LARGE SCALE GENOMIC DNA]</scope>
    <source>
        <strain evidence="4">f_CCE</strain>
    </source>
</reference>
<evidence type="ECO:0000313" key="4">
    <source>
        <dbReference type="Proteomes" id="UP001652395"/>
    </source>
</evidence>
<dbReference type="EMBL" id="JAOQJF010000008">
    <property type="protein sequence ID" value="MCU6799408.1"/>
    <property type="molecule type" value="Genomic_DNA"/>
</dbReference>
<dbReference type="InterPro" id="IPR000160">
    <property type="entry name" value="GGDEF_dom"/>
</dbReference>
<dbReference type="RefSeq" id="WP_158358237.1">
    <property type="nucleotide sequence ID" value="NZ_JAOQJF010000008.1"/>
</dbReference>
<name>A0ABT2UXM3_9FIRM</name>
<dbReference type="InterPro" id="IPR043128">
    <property type="entry name" value="Rev_trsase/Diguanyl_cyclase"/>
</dbReference>
<feature type="transmembrane region" description="Helical" evidence="1">
    <location>
        <begin position="12"/>
        <end position="29"/>
    </location>
</feature>
<protein>
    <submittedName>
        <fullName evidence="3">Sensor domain-containing diguanylate cyclase</fullName>
    </submittedName>
</protein>
<dbReference type="Pfam" id="PF00990">
    <property type="entry name" value="GGDEF"/>
    <property type="match status" value="1"/>
</dbReference>
<dbReference type="PANTHER" id="PTHR46663:SF4">
    <property type="entry name" value="DIGUANYLATE CYCLASE DGCT-RELATED"/>
    <property type="match status" value="1"/>
</dbReference>
<dbReference type="PANTHER" id="PTHR46663">
    <property type="entry name" value="DIGUANYLATE CYCLASE DGCT-RELATED"/>
    <property type="match status" value="1"/>
</dbReference>
<dbReference type="Gene3D" id="3.30.450.20">
    <property type="entry name" value="PAS domain"/>
    <property type="match status" value="1"/>
</dbReference>
<keyword evidence="1" id="KW-1133">Transmembrane helix</keyword>
<evidence type="ECO:0000259" key="2">
    <source>
        <dbReference type="PROSITE" id="PS50887"/>
    </source>
</evidence>
<evidence type="ECO:0000313" key="3">
    <source>
        <dbReference type="EMBL" id="MCU6799408.1"/>
    </source>
</evidence>
<dbReference type="CDD" id="cd01949">
    <property type="entry name" value="GGDEF"/>
    <property type="match status" value="1"/>
</dbReference>
<dbReference type="SMART" id="SM00267">
    <property type="entry name" value="GGDEF"/>
    <property type="match status" value="1"/>
</dbReference>
<feature type="transmembrane region" description="Helical" evidence="1">
    <location>
        <begin position="285"/>
        <end position="304"/>
    </location>
</feature>
<dbReference type="PROSITE" id="PS50887">
    <property type="entry name" value="GGDEF"/>
    <property type="match status" value="1"/>
</dbReference>
<dbReference type="InterPro" id="IPR052163">
    <property type="entry name" value="DGC-Regulatory_Protein"/>
</dbReference>
<proteinExistence type="predicted"/>
<dbReference type="SUPFAM" id="SSF55073">
    <property type="entry name" value="Nucleotide cyclase"/>
    <property type="match status" value="1"/>
</dbReference>
<feature type="domain" description="GGDEF" evidence="2">
    <location>
        <begin position="485"/>
        <end position="617"/>
    </location>
</feature>
<sequence>MEKQKQKKLSFLLWAGISVGILGIVYVTFSSSFNRVYGLLLEKDLVQTEFTSKYVTKLIETELENVMADLQVSQGVFLKRKNEDLVQMTERISLLRTELKFENLGICDLEGKGVDWEGKPVYLEDLELLGVVSQGRSYISNVVDGLDTICLAVPIMREQETVGVLWGHYQVERIAETIELDANSHRYFQIVDDSGNYISDSRNVNSFARDENIWEEIAKYQLSGGMTVGKIRQDVEEGRPGAFHFTYHGAGRYVNYEPLGINNWYVFSVLTEDYVTGYVREVEKIFSGLLWGILICIAVFLIFIGKEVYRTTALIKEKNATLTSRNSLLFMVLKHTNDIPFEVDLAHRSVTLYHMNGQEQAVTGRLEEYFPDELLKKQVIDKENYETYKRIFNNMINRRRMEPEILRICIDGVWIWNKIHYNVIGQDQLVGFLENYDEQVCQHEKMQEINRKSQLDPLTSLYNRAYFKHEVEKALGKRSFFQDPGYSALFLLDLDYFKQANDTLGHMVGDEILKESAMAMRHSVRSTDLCGRLGGDEFVLFIENVRDMEAIQRCAGKLNAALRRTYGTGERRIDISASIGIAVLTEETGFNELYRLADVALYRVKNSGRDGFYVISKDTEKEKGECHETEPKDQE</sequence>
<dbReference type="InterPro" id="IPR029787">
    <property type="entry name" value="Nucleotide_cyclase"/>
</dbReference>
<comment type="caution">
    <text evidence="3">The sequence shown here is derived from an EMBL/GenBank/DDBJ whole genome shotgun (WGS) entry which is preliminary data.</text>
</comment>
<accession>A0ABT2UXM3</accession>
<gene>
    <name evidence="3" type="ORF">OCV69_05615</name>
</gene>
<keyword evidence="1" id="KW-0812">Transmembrane</keyword>
<dbReference type="Proteomes" id="UP001652395">
    <property type="component" value="Unassembled WGS sequence"/>
</dbReference>